<dbReference type="GO" id="GO:0008977">
    <property type="term" value="F:prephenate dehydrogenase (NAD+) activity"/>
    <property type="evidence" value="ECO:0007669"/>
    <property type="project" value="UniProtKB-EC"/>
</dbReference>
<dbReference type="Pfam" id="PF20463">
    <property type="entry name" value="PDH_C"/>
    <property type="match status" value="1"/>
</dbReference>
<gene>
    <name evidence="3" type="primary">tyrA</name>
    <name evidence="3" type="ORF">CIG1485E_0370</name>
</gene>
<keyword evidence="4" id="KW-1185">Reference proteome</keyword>
<dbReference type="InterPro" id="IPR046825">
    <property type="entry name" value="PDH_C"/>
</dbReference>
<dbReference type="KEGG" id="caj:CIG1485E_0370"/>
<dbReference type="Gene3D" id="1.10.3660.10">
    <property type="entry name" value="6-phosphogluconate dehydrogenase C-terminal like domain"/>
    <property type="match status" value="1"/>
</dbReference>
<dbReference type="InterPro" id="IPR008927">
    <property type="entry name" value="6-PGluconate_DH-like_C_sf"/>
</dbReference>
<keyword evidence="3" id="KW-0413">Isomerase</keyword>
<dbReference type="InterPro" id="IPR003099">
    <property type="entry name" value="Prephen_DH"/>
</dbReference>
<dbReference type="InterPro" id="IPR050812">
    <property type="entry name" value="Preph/Arog_dehydrog"/>
</dbReference>
<name>A0A076FEG6_9BACT</name>
<dbReference type="FunFam" id="3.40.50.720:FF:000208">
    <property type="entry name" value="Prephenate dehydrogenase"/>
    <property type="match status" value="1"/>
</dbReference>
<dbReference type="PANTHER" id="PTHR21363:SF0">
    <property type="entry name" value="PREPHENATE DEHYDROGENASE [NADP(+)]"/>
    <property type="match status" value="1"/>
</dbReference>
<dbReference type="InterPro" id="IPR046826">
    <property type="entry name" value="PDH_N"/>
</dbReference>
<keyword evidence="1 3" id="KW-0560">Oxidoreductase</keyword>
<dbReference type="RefSeq" id="WP_038453099.1">
    <property type="nucleotide sequence ID" value="NZ_CP009043.1"/>
</dbReference>
<dbReference type="InterPro" id="IPR036291">
    <property type="entry name" value="NAD(P)-bd_dom_sf"/>
</dbReference>
<evidence type="ECO:0000313" key="3">
    <source>
        <dbReference type="EMBL" id="AII14239.1"/>
    </source>
</evidence>
<sequence>MKVGIIGLGLIGGSLGLALRDMKLISSVSGYDLNEQNQCDALKLGLVDEIISFEEMKNKCDMIFLAIPVEAIVKTLQNLKDIPKSTTIVDLGSTKEQILASCPQEIRENFVAAHPMAGTENSGPKAAFKTLLNGAVVVICDDKNAGETHIKKTVEILSHAGMKIVFMNSKSHDHHVGIISHLPHAISFSLVNATLKEEDKRNILLLAGGSFSGMARIAKSSPDMWCDIFKQNKDNLLSAVNSFQSELEICKDLIKNEKWSELKEWMESARKLREIL</sequence>
<dbReference type="SUPFAM" id="SSF48179">
    <property type="entry name" value="6-phosphogluconate dehydrogenase C-terminal domain-like"/>
    <property type="match status" value="1"/>
</dbReference>
<feature type="domain" description="Prephenate/arogenate dehydrogenase" evidence="2">
    <location>
        <begin position="1"/>
        <end position="276"/>
    </location>
</feature>
<dbReference type="PANTHER" id="PTHR21363">
    <property type="entry name" value="PREPHENATE DEHYDROGENASE"/>
    <property type="match status" value="1"/>
</dbReference>
<dbReference type="GO" id="GO:0006571">
    <property type="term" value="P:tyrosine biosynthetic process"/>
    <property type="evidence" value="ECO:0007669"/>
    <property type="project" value="InterPro"/>
</dbReference>
<dbReference type="Proteomes" id="UP000028486">
    <property type="component" value="Chromosome"/>
</dbReference>
<dbReference type="EC" id="5.4.99.5" evidence="3"/>
<dbReference type="AlphaFoldDB" id="A0A076FEG6"/>
<dbReference type="SUPFAM" id="SSF51735">
    <property type="entry name" value="NAD(P)-binding Rossmann-fold domains"/>
    <property type="match status" value="1"/>
</dbReference>
<dbReference type="NCBIfam" id="NF006307">
    <property type="entry name" value="PRK08507.1"/>
    <property type="match status" value="1"/>
</dbReference>
<dbReference type="PROSITE" id="PS51176">
    <property type="entry name" value="PDH_ADH"/>
    <property type="match status" value="1"/>
</dbReference>
<dbReference type="Gene3D" id="3.40.50.720">
    <property type="entry name" value="NAD(P)-binding Rossmann-like Domain"/>
    <property type="match status" value="1"/>
</dbReference>
<accession>A0A076FEG6</accession>
<dbReference type="STRING" id="1244531.CIG2463D_0375"/>
<dbReference type="GO" id="GO:0004106">
    <property type="term" value="F:chorismate mutase activity"/>
    <property type="evidence" value="ECO:0007669"/>
    <property type="project" value="UniProtKB-EC"/>
</dbReference>
<dbReference type="PATRIC" id="fig|1244531.5.peg.381"/>
<dbReference type="GO" id="GO:0004665">
    <property type="term" value="F:prephenate dehydrogenase (NADP+) activity"/>
    <property type="evidence" value="ECO:0007669"/>
    <property type="project" value="InterPro"/>
</dbReference>
<evidence type="ECO:0000313" key="4">
    <source>
        <dbReference type="Proteomes" id="UP000028486"/>
    </source>
</evidence>
<proteinExistence type="predicted"/>
<organism evidence="3 4">
    <name type="scientific">Campylobacter iguaniorum</name>
    <dbReference type="NCBI Taxonomy" id="1244531"/>
    <lineage>
        <taxon>Bacteria</taxon>
        <taxon>Pseudomonadati</taxon>
        <taxon>Campylobacterota</taxon>
        <taxon>Epsilonproteobacteria</taxon>
        <taxon>Campylobacterales</taxon>
        <taxon>Campylobacteraceae</taxon>
        <taxon>Campylobacter</taxon>
    </lineage>
</organism>
<evidence type="ECO:0000259" key="2">
    <source>
        <dbReference type="PROSITE" id="PS51176"/>
    </source>
</evidence>
<dbReference type="eggNOG" id="COG0287">
    <property type="taxonomic scope" value="Bacteria"/>
</dbReference>
<dbReference type="Pfam" id="PF02153">
    <property type="entry name" value="PDH_N"/>
    <property type="match status" value="1"/>
</dbReference>
<reference evidence="4" key="1">
    <citation type="journal article" date="2014" name="Genome Announc.">
        <title>Complete Genome Sequence of Campylobacter iguaniorum Strain 1485ET, Isolated from a Bearded Dragon (Pogona vitticeps).</title>
        <authorList>
            <person name="Gilbert M.J."/>
            <person name="Miller W.G."/>
            <person name="Yee E."/>
            <person name="Kik M."/>
            <person name="Wagenaar J.A."/>
            <person name="Duim B."/>
        </authorList>
    </citation>
    <scope>NUCLEOTIDE SEQUENCE [LARGE SCALE GENOMIC DNA]</scope>
    <source>
        <strain evidence="4">1485E</strain>
    </source>
</reference>
<dbReference type="OrthoDB" id="9802008at2"/>
<evidence type="ECO:0000256" key="1">
    <source>
        <dbReference type="ARBA" id="ARBA00023002"/>
    </source>
</evidence>
<dbReference type="HOGENOM" id="CLU_055968_2_0_7"/>
<dbReference type="EC" id="1.3.1.12" evidence="3"/>
<dbReference type="GO" id="GO:0070403">
    <property type="term" value="F:NAD+ binding"/>
    <property type="evidence" value="ECO:0007669"/>
    <property type="project" value="InterPro"/>
</dbReference>
<protein>
    <submittedName>
        <fullName evidence="3">Chorismate mutase / prephenate dehydrogenase</fullName>
        <ecNumber evidence="3">1.3.1.12</ecNumber>
        <ecNumber evidence="3">5.4.99.5</ecNumber>
    </submittedName>
</protein>
<dbReference type="EMBL" id="CP009043">
    <property type="protein sequence ID" value="AII14239.1"/>
    <property type="molecule type" value="Genomic_DNA"/>
</dbReference>